<accession>A0ABT1BL43</accession>
<feature type="transmembrane region" description="Helical" evidence="1">
    <location>
        <begin position="50"/>
        <end position="68"/>
    </location>
</feature>
<keyword evidence="1" id="KW-0812">Transmembrane</keyword>
<keyword evidence="1" id="KW-0472">Membrane</keyword>
<dbReference type="RefSeq" id="WP_252769479.1">
    <property type="nucleotide sequence ID" value="NZ_JAMXMC010000005.1"/>
</dbReference>
<sequence>MDFTASTGWWVATGVLVALELASGTFYLLMLAVGTAAAALAAHAGLGSTAQVVTAAVVGGGATALLHWRRRRHPQGAPAAQNRDLHLDIGATVQVRHWNPDGTTRVDHRGTQWNARLEHGQAGQPGPHRISAVEATGLVLVPLHPAA</sequence>
<proteinExistence type="predicted"/>
<protein>
    <submittedName>
        <fullName evidence="2">NfeD family protein</fullName>
    </submittedName>
</protein>
<name>A0ABT1BL43_9BURK</name>
<organism evidence="2 3">
    <name type="scientific">Ideonella oryzae</name>
    <dbReference type="NCBI Taxonomy" id="2937441"/>
    <lineage>
        <taxon>Bacteria</taxon>
        <taxon>Pseudomonadati</taxon>
        <taxon>Pseudomonadota</taxon>
        <taxon>Betaproteobacteria</taxon>
        <taxon>Burkholderiales</taxon>
        <taxon>Sphaerotilaceae</taxon>
        <taxon>Ideonella</taxon>
    </lineage>
</organism>
<comment type="caution">
    <text evidence="2">The sequence shown here is derived from an EMBL/GenBank/DDBJ whole genome shotgun (WGS) entry which is preliminary data.</text>
</comment>
<keyword evidence="3" id="KW-1185">Reference proteome</keyword>
<dbReference type="EMBL" id="JAMXMC010000005">
    <property type="protein sequence ID" value="MCO5976937.1"/>
    <property type="molecule type" value="Genomic_DNA"/>
</dbReference>
<keyword evidence="1" id="KW-1133">Transmembrane helix</keyword>
<evidence type="ECO:0000313" key="3">
    <source>
        <dbReference type="Proteomes" id="UP001204851"/>
    </source>
</evidence>
<evidence type="ECO:0000313" key="2">
    <source>
        <dbReference type="EMBL" id="MCO5976937.1"/>
    </source>
</evidence>
<evidence type="ECO:0000256" key="1">
    <source>
        <dbReference type="SAM" id="Phobius"/>
    </source>
</evidence>
<gene>
    <name evidence="2" type="ORF">M0L44_09470</name>
</gene>
<dbReference type="Proteomes" id="UP001204851">
    <property type="component" value="Unassembled WGS sequence"/>
</dbReference>
<reference evidence="2 3" key="1">
    <citation type="submission" date="2022-06" db="EMBL/GenBank/DDBJ databases">
        <title>Ideonella sp. NS12-5 Genome sequencing and assembly.</title>
        <authorList>
            <person name="Jung Y."/>
        </authorList>
    </citation>
    <scope>NUCLEOTIDE SEQUENCE [LARGE SCALE GENOMIC DNA]</scope>
    <source>
        <strain evidence="2 3">NS12-5</strain>
    </source>
</reference>